<keyword evidence="5" id="KW-1003">Cell membrane</keyword>
<keyword evidence="7 10" id="KW-1133">Transmembrane helix</keyword>
<comment type="caution">
    <text evidence="11">The sequence shown here is derived from an EMBL/GenBank/DDBJ whole genome shotgun (WGS) entry which is preliminary data.</text>
</comment>
<feature type="transmembrane region" description="Helical" evidence="10">
    <location>
        <begin position="94"/>
        <end position="115"/>
    </location>
</feature>
<dbReference type="NCBIfam" id="TIGR00797">
    <property type="entry name" value="matE"/>
    <property type="match status" value="1"/>
</dbReference>
<feature type="transmembrane region" description="Helical" evidence="10">
    <location>
        <begin position="388"/>
        <end position="409"/>
    </location>
</feature>
<evidence type="ECO:0000256" key="7">
    <source>
        <dbReference type="ARBA" id="ARBA00022989"/>
    </source>
</evidence>
<feature type="transmembrane region" description="Helical" evidence="10">
    <location>
        <begin position="236"/>
        <end position="257"/>
    </location>
</feature>
<dbReference type="PANTHER" id="PTHR43823:SF3">
    <property type="entry name" value="MULTIDRUG EXPORT PROTEIN MEPA"/>
    <property type="match status" value="1"/>
</dbReference>
<evidence type="ECO:0000313" key="11">
    <source>
        <dbReference type="EMBL" id="RDY27881.1"/>
    </source>
</evidence>
<dbReference type="PIRSF" id="PIRSF006603">
    <property type="entry name" value="DinF"/>
    <property type="match status" value="1"/>
</dbReference>
<reference evidence="11 12" key="1">
    <citation type="journal article" date="2017" name="Genome Announc.">
        <title>Draft Genome Sequence of Romboutsia weinsteinii sp. nov. Strain CCRI-19649(T) Isolated from Surface Water.</title>
        <authorList>
            <person name="Maheux A.F."/>
            <person name="Boudreau D.K."/>
            <person name="Berube E."/>
            <person name="Boissinot M."/>
            <person name="Cantin P."/>
            <person name="Raymond F."/>
            <person name="Corbeil J."/>
            <person name="Omar R.F."/>
            <person name="Bergeron M.G."/>
        </authorList>
    </citation>
    <scope>NUCLEOTIDE SEQUENCE [LARGE SCALE GENOMIC DNA]</scope>
    <source>
        <strain evidence="11 12">CCRI-19649</strain>
    </source>
</reference>
<dbReference type="Proteomes" id="UP000215694">
    <property type="component" value="Unassembled WGS sequence"/>
</dbReference>
<dbReference type="GO" id="GO:0042910">
    <property type="term" value="F:xenobiotic transmembrane transporter activity"/>
    <property type="evidence" value="ECO:0007669"/>
    <property type="project" value="InterPro"/>
</dbReference>
<proteinExistence type="inferred from homology"/>
<dbReference type="InterPro" id="IPR045070">
    <property type="entry name" value="MATE_MepA-like"/>
</dbReference>
<dbReference type="GO" id="GO:0015297">
    <property type="term" value="F:antiporter activity"/>
    <property type="evidence" value="ECO:0007669"/>
    <property type="project" value="InterPro"/>
</dbReference>
<evidence type="ECO:0000256" key="5">
    <source>
        <dbReference type="ARBA" id="ARBA00022475"/>
    </source>
</evidence>
<feature type="transmembrane region" description="Helical" evidence="10">
    <location>
        <begin position="62"/>
        <end position="82"/>
    </location>
</feature>
<dbReference type="GO" id="GO:0005886">
    <property type="term" value="C:plasma membrane"/>
    <property type="evidence" value="ECO:0007669"/>
    <property type="project" value="UniProtKB-SubCell"/>
</dbReference>
<feature type="transmembrane region" description="Helical" evidence="10">
    <location>
        <begin position="21"/>
        <end position="42"/>
    </location>
</feature>
<dbReference type="PANTHER" id="PTHR43823">
    <property type="entry name" value="SPORULATION PROTEIN YKVU"/>
    <property type="match status" value="1"/>
</dbReference>
<accession>A0A371J510</accession>
<evidence type="ECO:0000256" key="8">
    <source>
        <dbReference type="ARBA" id="ARBA00023136"/>
    </source>
</evidence>
<dbReference type="InterPro" id="IPR048279">
    <property type="entry name" value="MdtK-like"/>
</dbReference>
<feature type="transmembrane region" description="Helical" evidence="10">
    <location>
        <begin position="191"/>
        <end position="215"/>
    </location>
</feature>
<feature type="transmembrane region" description="Helical" evidence="10">
    <location>
        <begin position="269"/>
        <end position="295"/>
    </location>
</feature>
<dbReference type="RefSeq" id="WP_094368657.1">
    <property type="nucleotide sequence ID" value="NZ_NOJY02000010.1"/>
</dbReference>
<evidence type="ECO:0000313" key="12">
    <source>
        <dbReference type="Proteomes" id="UP000215694"/>
    </source>
</evidence>
<dbReference type="Pfam" id="PF01554">
    <property type="entry name" value="MatE"/>
    <property type="match status" value="2"/>
</dbReference>
<organism evidence="11 12">
    <name type="scientific">Romboutsia weinsteinii</name>
    <dbReference type="NCBI Taxonomy" id="2020949"/>
    <lineage>
        <taxon>Bacteria</taxon>
        <taxon>Bacillati</taxon>
        <taxon>Bacillota</taxon>
        <taxon>Clostridia</taxon>
        <taxon>Peptostreptococcales</taxon>
        <taxon>Peptostreptococcaceae</taxon>
        <taxon>Romboutsia</taxon>
    </lineage>
</organism>
<dbReference type="OrthoDB" id="9808954at2"/>
<keyword evidence="9" id="KW-0046">Antibiotic resistance</keyword>
<feature type="transmembrane region" description="Helical" evidence="10">
    <location>
        <begin position="360"/>
        <end position="381"/>
    </location>
</feature>
<feature type="transmembrane region" description="Helical" evidence="10">
    <location>
        <begin position="135"/>
        <end position="153"/>
    </location>
</feature>
<protein>
    <recommendedName>
        <fullName evidence="3">Multidrug export protein MepA</fullName>
    </recommendedName>
</protein>
<evidence type="ECO:0000256" key="1">
    <source>
        <dbReference type="ARBA" id="ARBA00004651"/>
    </source>
</evidence>
<dbReference type="EMBL" id="NOJY02000010">
    <property type="protein sequence ID" value="RDY27881.1"/>
    <property type="molecule type" value="Genomic_DNA"/>
</dbReference>
<keyword evidence="12" id="KW-1185">Reference proteome</keyword>
<evidence type="ECO:0000256" key="10">
    <source>
        <dbReference type="SAM" id="Phobius"/>
    </source>
</evidence>
<comment type="subcellular location">
    <subcellularLocation>
        <location evidence="1">Cell membrane</location>
        <topology evidence="1">Multi-pass membrane protein</topology>
    </subcellularLocation>
</comment>
<keyword evidence="6 10" id="KW-0812">Transmembrane</keyword>
<evidence type="ECO:0000256" key="6">
    <source>
        <dbReference type="ARBA" id="ARBA00022692"/>
    </source>
</evidence>
<feature type="transmembrane region" description="Helical" evidence="10">
    <location>
        <begin position="316"/>
        <end position="335"/>
    </location>
</feature>
<keyword evidence="8 10" id="KW-0472">Membrane</keyword>
<evidence type="ECO:0000256" key="4">
    <source>
        <dbReference type="ARBA" id="ARBA00022448"/>
    </source>
</evidence>
<comment type="similarity">
    <text evidence="2">Belongs to the multi antimicrobial extrusion (MATE) (TC 2.A.66.1) family. MepA subfamily.</text>
</comment>
<dbReference type="GO" id="GO:0046677">
    <property type="term" value="P:response to antibiotic"/>
    <property type="evidence" value="ECO:0007669"/>
    <property type="project" value="UniProtKB-KW"/>
</dbReference>
<keyword evidence="4" id="KW-0813">Transport</keyword>
<feature type="transmembrane region" description="Helical" evidence="10">
    <location>
        <begin position="415"/>
        <end position="434"/>
    </location>
</feature>
<evidence type="ECO:0000256" key="3">
    <source>
        <dbReference type="ARBA" id="ARBA00022106"/>
    </source>
</evidence>
<dbReference type="InterPro" id="IPR051327">
    <property type="entry name" value="MATE_MepA_subfamily"/>
</dbReference>
<dbReference type="AlphaFoldDB" id="A0A371J510"/>
<evidence type="ECO:0000256" key="2">
    <source>
        <dbReference type="ARBA" id="ARBA00008417"/>
    </source>
</evidence>
<gene>
    <name evidence="11" type="ORF">CHL78_007710</name>
</gene>
<dbReference type="CDD" id="cd13143">
    <property type="entry name" value="MATE_MepA_like"/>
    <property type="match status" value="1"/>
</dbReference>
<sequence>MKQENVLGTQKVSKLFVQFSLPAIMAMVINGMQTIIDGIFLGNFVGHNAMASVNLVQPFTQLIIGSSMIISIGCLSFIGRSLGEGKNEEAQNIFKTSLICMVIVSVIITFIGVIFNKPLAVILGANDVLLESVATYIKTLALFALPMSLMFLFGFVDRVIEKPELYLKGSILSVITNIVLNYILIKELKLGIMGAAIATGMSYSIAFFIVIVPLLNKNTVINIFEGRFDKSTIWPVAYNGSSEGVTAIAIATTAYVFNMAFMKIAGEVGIAAFTSISYISQFGTLIMFGISDGIGPIVSYNYGYKKYDRVEDVLKISYRVTLSVGAVLFLILFLFGKDLVSMFAGNNKEVLDMAVSGSKIYAFSFFLNGFNIVYSGYFTAIGLAKESIIISSCRGIIFIILGIVILPSVFDIQGIWMTIPFAELMTLIIGIGLMKKNQLPSLKEAAA</sequence>
<dbReference type="InterPro" id="IPR002528">
    <property type="entry name" value="MATE_fam"/>
</dbReference>
<name>A0A371J510_9FIRM</name>
<feature type="transmembrane region" description="Helical" evidence="10">
    <location>
        <begin position="165"/>
        <end position="185"/>
    </location>
</feature>
<evidence type="ECO:0000256" key="9">
    <source>
        <dbReference type="ARBA" id="ARBA00023251"/>
    </source>
</evidence>